<keyword evidence="2" id="KW-0378">Hydrolase</keyword>
<dbReference type="Gene3D" id="3.20.20.370">
    <property type="entry name" value="Glycoside hydrolase/deacetylase"/>
    <property type="match status" value="2"/>
</dbReference>
<evidence type="ECO:0000256" key="1">
    <source>
        <dbReference type="ARBA" id="ARBA00022723"/>
    </source>
</evidence>
<feature type="region of interest" description="Disordered" evidence="3">
    <location>
        <begin position="36"/>
        <end position="87"/>
    </location>
</feature>
<reference evidence="6 7" key="1">
    <citation type="submission" date="2019-11" db="EMBL/GenBank/DDBJ databases">
        <authorList>
            <person name="He Y."/>
        </authorList>
    </citation>
    <scope>NUCLEOTIDE SEQUENCE [LARGE SCALE GENOMIC DNA]</scope>
    <source>
        <strain evidence="6 7">SCSIO 58843</strain>
    </source>
</reference>
<evidence type="ECO:0000313" key="7">
    <source>
        <dbReference type="Proteomes" id="UP000334019"/>
    </source>
</evidence>
<dbReference type="InterPro" id="IPR050248">
    <property type="entry name" value="Polysacc_deacetylase_ArnD"/>
</dbReference>
<gene>
    <name evidence="6" type="ORF">GH723_13475</name>
</gene>
<keyword evidence="1" id="KW-0479">Metal-binding</keyword>
<evidence type="ECO:0000313" key="6">
    <source>
        <dbReference type="EMBL" id="QGG96026.1"/>
    </source>
</evidence>
<dbReference type="GO" id="GO:0016810">
    <property type="term" value="F:hydrolase activity, acting on carbon-nitrogen (but not peptide) bonds"/>
    <property type="evidence" value="ECO:0007669"/>
    <property type="project" value="InterPro"/>
</dbReference>
<dbReference type="Proteomes" id="UP000334019">
    <property type="component" value="Chromosome"/>
</dbReference>
<evidence type="ECO:0000259" key="5">
    <source>
        <dbReference type="PROSITE" id="PS51677"/>
    </source>
</evidence>
<dbReference type="RefSeq" id="WP_153760132.1">
    <property type="nucleotide sequence ID" value="NZ_CP045851.1"/>
</dbReference>
<proteinExistence type="predicted"/>
<dbReference type="InterPro" id="IPR011330">
    <property type="entry name" value="Glyco_hydro/deAcase_b/a-brl"/>
</dbReference>
<sequence length="250" mass="25634">MRESLERHRGPLVAVAVLLLPLLAIAGSWFLVDRDERSGGAPSADGSTSLTEPAASTTTLWSSTSTSATATTAGPTTTAPPPLPTVGTIVRRGDPTVRSVALTFDAGSDVGNTDVVLELLQREGITATFGITAAERAAQIRDAEAAIVAAAGRGTNGWFRPPYGDVDDGVVRDAAAAGWPVTLMWTVDSLGWKGTGADAVVDRRPAGAEPGAIYLLHVGAASDDAEALPRIIGGLRDLGYSFETAAEIAG</sequence>
<feature type="compositionally biased region" description="Low complexity" evidence="3">
    <location>
        <begin position="53"/>
        <end position="77"/>
    </location>
</feature>
<dbReference type="AlphaFoldDB" id="A0A5Q2RNM5"/>
<evidence type="ECO:0000256" key="4">
    <source>
        <dbReference type="SAM" id="Phobius"/>
    </source>
</evidence>
<dbReference type="PANTHER" id="PTHR10587:SF133">
    <property type="entry name" value="CHITIN DEACETYLASE 1-RELATED"/>
    <property type="match status" value="1"/>
</dbReference>
<keyword evidence="4" id="KW-0812">Transmembrane</keyword>
<dbReference type="CDD" id="cd10917">
    <property type="entry name" value="CE4_NodB_like_6s_7s"/>
    <property type="match status" value="1"/>
</dbReference>
<dbReference type="GO" id="GO:0005975">
    <property type="term" value="P:carbohydrate metabolic process"/>
    <property type="evidence" value="ECO:0007669"/>
    <property type="project" value="InterPro"/>
</dbReference>
<protein>
    <recommendedName>
        <fullName evidence="5">NodB homology domain-containing protein</fullName>
    </recommendedName>
</protein>
<keyword evidence="4" id="KW-1133">Transmembrane helix</keyword>
<dbReference type="GO" id="GO:0016020">
    <property type="term" value="C:membrane"/>
    <property type="evidence" value="ECO:0007669"/>
    <property type="project" value="TreeGrafter"/>
</dbReference>
<organism evidence="6 7">
    <name type="scientific">Actinomarinicola tropica</name>
    <dbReference type="NCBI Taxonomy" id="2789776"/>
    <lineage>
        <taxon>Bacteria</taxon>
        <taxon>Bacillati</taxon>
        <taxon>Actinomycetota</taxon>
        <taxon>Acidimicrobiia</taxon>
        <taxon>Acidimicrobiales</taxon>
        <taxon>Iamiaceae</taxon>
        <taxon>Actinomarinicola</taxon>
    </lineage>
</organism>
<accession>A0A5Q2RNM5</accession>
<dbReference type="GO" id="GO:0046872">
    <property type="term" value="F:metal ion binding"/>
    <property type="evidence" value="ECO:0007669"/>
    <property type="project" value="UniProtKB-KW"/>
</dbReference>
<dbReference type="KEGG" id="atq:GH723_13475"/>
<keyword evidence="7" id="KW-1185">Reference proteome</keyword>
<feature type="domain" description="NodB homology" evidence="5">
    <location>
        <begin position="37"/>
        <end position="243"/>
    </location>
</feature>
<dbReference type="PANTHER" id="PTHR10587">
    <property type="entry name" value="GLYCOSYL TRANSFERASE-RELATED"/>
    <property type="match status" value="1"/>
</dbReference>
<evidence type="ECO:0000256" key="2">
    <source>
        <dbReference type="ARBA" id="ARBA00022801"/>
    </source>
</evidence>
<dbReference type="SUPFAM" id="SSF88713">
    <property type="entry name" value="Glycoside hydrolase/deacetylase"/>
    <property type="match status" value="1"/>
</dbReference>
<name>A0A5Q2RNM5_9ACTN</name>
<feature type="transmembrane region" description="Helical" evidence="4">
    <location>
        <begin position="12"/>
        <end position="32"/>
    </location>
</feature>
<dbReference type="EMBL" id="CP045851">
    <property type="protein sequence ID" value="QGG96026.1"/>
    <property type="molecule type" value="Genomic_DNA"/>
</dbReference>
<dbReference type="PROSITE" id="PS51677">
    <property type="entry name" value="NODB"/>
    <property type="match status" value="1"/>
</dbReference>
<dbReference type="InterPro" id="IPR002509">
    <property type="entry name" value="NODB_dom"/>
</dbReference>
<keyword evidence="4" id="KW-0472">Membrane</keyword>
<evidence type="ECO:0000256" key="3">
    <source>
        <dbReference type="SAM" id="MobiDB-lite"/>
    </source>
</evidence>